<reference evidence="7 8" key="1">
    <citation type="submission" date="2016-07" db="EMBL/GenBank/DDBJ databases">
        <title>Pervasive Adenine N6-methylation of Active Genes in Fungi.</title>
        <authorList>
            <consortium name="DOE Joint Genome Institute"/>
            <person name="Mondo S.J."/>
            <person name="Dannebaum R.O."/>
            <person name="Kuo R.C."/>
            <person name="Labutti K."/>
            <person name="Haridas S."/>
            <person name="Kuo A."/>
            <person name="Salamov A."/>
            <person name="Ahrendt S.R."/>
            <person name="Lipzen A."/>
            <person name="Sullivan W."/>
            <person name="Andreopoulos W.B."/>
            <person name="Clum A."/>
            <person name="Lindquist E."/>
            <person name="Daum C."/>
            <person name="Ramamoorthy G.K."/>
            <person name="Gryganskyi A."/>
            <person name="Culley D."/>
            <person name="Magnuson J.K."/>
            <person name="James T.Y."/>
            <person name="O'Malley M.A."/>
            <person name="Stajich J.E."/>
            <person name="Spatafora J.W."/>
            <person name="Visel A."/>
            <person name="Grigoriev I.V."/>
        </authorList>
    </citation>
    <scope>NUCLEOTIDE SEQUENCE [LARGE SCALE GENOMIC DNA]</scope>
    <source>
        <strain evidence="7 8">NRRL 1336</strain>
    </source>
</reference>
<evidence type="ECO:0000259" key="6">
    <source>
        <dbReference type="Pfam" id="PF01266"/>
    </source>
</evidence>
<comment type="cofactor">
    <cofactor evidence="1">
        <name>FAD</name>
        <dbReference type="ChEBI" id="CHEBI:57692"/>
    </cofactor>
</comment>
<comment type="similarity">
    <text evidence="2">Belongs to the MSOX/MTOX family.</text>
</comment>
<dbReference type="SUPFAM" id="SSF54373">
    <property type="entry name" value="FAD-linked reductases, C-terminal domain"/>
    <property type="match status" value="1"/>
</dbReference>
<dbReference type="Gene3D" id="3.30.9.10">
    <property type="entry name" value="D-Amino Acid Oxidase, subunit A, domain 2"/>
    <property type="match status" value="1"/>
</dbReference>
<evidence type="ECO:0000256" key="1">
    <source>
        <dbReference type="ARBA" id="ARBA00001974"/>
    </source>
</evidence>
<dbReference type="EMBL" id="MCGE01000001">
    <property type="protein sequence ID" value="ORZ25092.1"/>
    <property type="molecule type" value="Genomic_DNA"/>
</dbReference>
<dbReference type="InterPro" id="IPR036188">
    <property type="entry name" value="FAD/NAD-bd_sf"/>
</dbReference>
<dbReference type="Gene3D" id="3.50.50.60">
    <property type="entry name" value="FAD/NAD(P)-binding domain"/>
    <property type="match status" value="1"/>
</dbReference>
<proteinExistence type="inferred from homology"/>
<dbReference type="PANTHER" id="PTHR10961:SF46">
    <property type="entry name" value="PEROXISOMAL SARCOSINE OXIDASE"/>
    <property type="match status" value="1"/>
</dbReference>
<dbReference type="Proteomes" id="UP000193560">
    <property type="component" value="Unassembled WGS sequence"/>
</dbReference>
<keyword evidence="4" id="KW-0274">FAD</keyword>
<evidence type="ECO:0000313" key="8">
    <source>
        <dbReference type="Proteomes" id="UP000193560"/>
    </source>
</evidence>
<evidence type="ECO:0000256" key="5">
    <source>
        <dbReference type="ARBA" id="ARBA00023002"/>
    </source>
</evidence>
<evidence type="ECO:0000313" key="7">
    <source>
        <dbReference type="EMBL" id="ORZ25092.1"/>
    </source>
</evidence>
<dbReference type="InterPro" id="IPR045170">
    <property type="entry name" value="MTOX"/>
</dbReference>
<evidence type="ECO:0000256" key="4">
    <source>
        <dbReference type="ARBA" id="ARBA00022827"/>
    </source>
</evidence>
<keyword evidence="3" id="KW-0285">Flavoprotein</keyword>
<feature type="domain" description="FAD dependent oxidoreductase" evidence="6">
    <location>
        <begin position="10"/>
        <end position="390"/>
    </location>
</feature>
<accession>A0A1X2IZS5</accession>
<gene>
    <name evidence="7" type="ORF">BCR42DRAFT_339897</name>
</gene>
<dbReference type="OrthoDB" id="2219495at2759"/>
<sequence>MYMPPKPGSKIIIVGGGCFGLSTAFALALKKKYHVVVFDRQPIPSSDAASTDISKCVRYDYGNKLLYMQLTMEAMPHWHQWNKERAEQNESPVFEQTGVLLMGYQGTFGPYEEQSMQAICEAGYGHAIEKLLTPESIIQKYPQFEQTVRNGYDIAYVNKDGGWCNSEEAIKHLYGKCVGEGVDFVVGQDQGCFEDLWLDDNDKGIVKGIVTQDGTHHVADTVLMTTGAWTASLVDVKDQLQATGHVVMHFEPKEPLRQSLASIPAWAADITRTGYYGFPVNADGKLKIAHHFESGYLNPREKDHVSTPRTHVDHANDTIPISAVQHARASLAEIFPATSSMDITYTRTCWYSDSVDGGYLVSPHPSYKNLVIASGDSGHGMKVLPVIGYKICHVIEGIESDYSRAWAWRTTTVPENQGNIGKHKTMGDGQHNDRFATQDELLC</sequence>
<protein>
    <submittedName>
        <fullName evidence="7">FAD dependent oxidoreductase</fullName>
    </submittedName>
</protein>
<evidence type="ECO:0000256" key="2">
    <source>
        <dbReference type="ARBA" id="ARBA00010989"/>
    </source>
</evidence>
<dbReference type="Pfam" id="PF01266">
    <property type="entry name" value="DAO"/>
    <property type="match status" value="1"/>
</dbReference>
<name>A0A1X2IZS5_9FUNG</name>
<keyword evidence="5" id="KW-0560">Oxidoreductase</keyword>
<organism evidence="7 8">
    <name type="scientific">Absidia repens</name>
    <dbReference type="NCBI Taxonomy" id="90262"/>
    <lineage>
        <taxon>Eukaryota</taxon>
        <taxon>Fungi</taxon>
        <taxon>Fungi incertae sedis</taxon>
        <taxon>Mucoromycota</taxon>
        <taxon>Mucoromycotina</taxon>
        <taxon>Mucoromycetes</taxon>
        <taxon>Mucorales</taxon>
        <taxon>Cunninghamellaceae</taxon>
        <taxon>Absidia</taxon>
    </lineage>
</organism>
<dbReference type="AlphaFoldDB" id="A0A1X2IZS5"/>
<dbReference type="PANTHER" id="PTHR10961">
    <property type="entry name" value="PEROXISOMAL SARCOSINE OXIDASE"/>
    <property type="match status" value="1"/>
</dbReference>
<evidence type="ECO:0000256" key="3">
    <source>
        <dbReference type="ARBA" id="ARBA00022630"/>
    </source>
</evidence>
<dbReference type="GO" id="GO:0050660">
    <property type="term" value="F:flavin adenine dinucleotide binding"/>
    <property type="evidence" value="ECO:0007669"/>
    <property type="project" value="InterPro"/>
</dbReference>
<dbReference type="GO" id="GO:0008115">
    <property type="term" value="F:sarcosine oxidase activity"/>
    <property type="evidence" value="ECO:0007669"/>
    <property type="project" value="TreeGrafter"/>
</dbReference>
<dbReference type="STRING" id="90262.A0A1X2IZS5"/>
<dbReference type="SUPFAM" id="SSF51905">
    <property type="entry name" value="FAD/NAD(P)-binding domain"/>
    <property type="match status" value="1"/>
</dbReference>
<comment type="caution">
    <text evidence="7">The sequence shown here is derived from an EMBL/GenBank/DDBJ whole genome shotgun (WGS) entry which is preliminary data.</text>
</comment>
<keyword evidence="8" id="KW-1185">Reference proteome</keyword>
<dbReference type="InterPro" id="IPR006076">
    <property type="entry name" value="FAD-dep_OxRdtase"/>
</dbReference>